<dbReference type="HAMAP" id="MF_01270">
    <property type="entry name" value="AnhMurNAc_kinase"/>
    <property type="match status" value="1"/>
</dbReference>
<keyword evidence="3" id="KW-1185">Reference proteome</keyword>
<evidence type="ECO:0000313" key="2">
    <source>
        <dbReference type="EMBL" id="MFC3912119.1"/>
    </source>
</evidence>
<dbReference type="NCBIfam" id="NF007139">
    <property type="entry name" value="PRK09585.1-3"/>
    <property type="match status" value="1"/>
</dbReference>
<sequence>MSELYIGLMSGTSMDGIDAVLVRFHGERPELLASHAQPWPVKVANRLHALCNPGINEIDRMGEMDQIVAVHFAGAVRALLAKTGHHPNQIRAIGSHGQTIRHRPELGFTLQIGNGARLAVETGIDVICDFRAKDMALGGQGAPLVPAFHQAVFGSHKGPRMILNIGGIANVSVLPGPDDQVFGFDTGPGNTLMDQWYRKHKGGHYDAKGAWAASGWVNTDLLQRLLGHPYFHMPHPKSTGRETFTLPWMELFLAERPPMRAEDVQRTLLEFTARSIADAILPLATGVKEPELFICGGGVHNDALIYRLVDLLPGWQLDSTDALGLHPDWVEGIAFAWLAKSFLDGRAGNLSAVTGASRQAILGCLCPAN</sequence>
<dbReference type="SUPFAM" id="SSF53067">
    <property type="entry name" value="Actin-like ATPase domain"/>
    <property type="match status" value="1"/>
</dbReference>
<keyword evidence="1" id="KW-0067">ATP-binding</keyword>
<reference evidence="3" key="1">
    <citation type="journal article" date="2019" name="Int. J. Syst. Evol. Microbiol.">
        <title>The Global Catalogue of Microorganisms (GCM) 10K type strain sequencing project: providing services to taxonomists for standard genome sequencing and annotation.</title>
        <authorList>
            <consortium name="The Broad Institute Genomics Platform"/>
            <consortium name="The Broad Institute Genome Sequencing Center for Infectious Disease"/>
            <person name="Wu L."/>
            <person name="Ma J."/>
        </authorList>
    </citation>
    <scope>NUCLEOTIDE SEQUENCE [LARGE SCALE GENOMIC DNA]</scope>
    <source>
        <strain evidence="3">CCUG 54939</strain>
    </source>
</reference>
<keyword evidence="1" id="KW-0547">Nucleotide-binding</keyword>
<gene>
    <name evidence="1" type="primary">anmK</name>
    <name evidence="2" type="ORF">ACFOSS_01410</name>
</gene>
<dbReference type="GO" id="GO:0016301">
    <property type="term" value="F:kinase activity"/>
    <property type="evidence" value="ECO:0007669"/>
    <property type="project" value="UniProtKB-KW"/>
</dbReference>
<dbReference type="RefSeq" id="WP_377150145.1">
    <property type="nucleotide sequence ID" value="NZ_JBHSAF010000001.1"/>
</dbReference>
<comment type="catalytic activity">
    <reaction evidence="1">
        <text>1,6-anhydro-N-acetyl-beta-muramate + ATP + H2O = N-acetyl-D-muramate 6-phosphate + ADP + H(+)</text>
        <dbReference type="Rhea" id="RHEA:24952"/>
        <dbReference type="ChEBI" id="CHEBI:15377"/>
        <dbReference type="ChEBI" id="CHEBI:15378"/>
        <dbReference type="ChEBI" id="CHEBI:30616"/>
        <dbReference type="ChEBI" id="CHEBI:58690"/>
        <dbReference type="ChEBI" id="CHEBI:58722"/>
        <dbReference type="ChEBI" id="CHEBI:456216"/>
        <dbReference type="EC" id="2.7.1.170"/>
    </reaction>
</comment>
<keyword evidence="1 2" id="KW-0418">Kinase</keyword>
<evidence type="ECO:0000256" key="1">
    <source>
        <dbReference type="HAMAP-Rule" id="MF_01270"/>
    </source>
</evidence>
<dbReference type="PANTHER" id="PTHR30605:SF0">
    <property type="entry name" value="ANHYDRO-N-ACETYLMURAMIC ACID KINASE"/>
    <property type="match status" value="1"/>
</dbReference>
<comment type="pathway">
    <text evidence="1">Amino-sugar metabolism; 1,6-anhydro-N-acetylmuramate degradation.</text>
</comment>
<comment type="caution">
    <text evidence="2">The sequence shown here is derived from an EMBL/GenBank/DDBJ whole genome shotgun (WGS) entry which is preliminary data.</text>
</comment>
<dbReference type="InterPro" id="IPR005338">
    <property type="entry name" value="Anhydro_N_Ac-Mur_kinase"/>
</dbReference>
<dbReference type="CDD" id="cd24050">
    <property type="entry name" value="ASKHA_NBD_ANMK"/>
    <property type="match status" value="1"/>
</dbReference>
<comment type="pathway">
    <text evidence="1">Cell wall biogenesis; peptidoglycan recycling.</text>
</comment>
<accession>A0ABV8CJ35</accession>
<feature type="binding site" evidence="1">
    <location>
        <begin position="11"/>
        <end position="18"/>
    </location>
    <ligand>
        <name>ATP</name>
        <dbReference type="ChEBI" id="CHEBI:30616"/>
    </ligand>
</feature>
<dbReference type="InterPro" id="IPR043129">
    <property type="entry name" value="ATPase_NBD"/>
</dbReference>
<keyword evidence="1 2" id="KW-0808">Transferase</keyword>
<comment type="function">
    <text evidence="1">Catalyzes the specific phosphorylation of 1,6-anhydro-N-acetylmuramic acid (anhMurNAc) with the simultaneous cleavage of the 1,6-anhydro ring, generating MurNAc-6-P. Is required for the utilization of anhMurNAc either imported from the medium or derived from its own cell wall murein, and thus plays a role in cell wall recycling.</text>
</comment>
<dbReference type="PANTHER" id="PTHR30605">
    <property type="entry name" value="ANHYDRO-N-ACETYLMURAMIC ACID KINASE"/>
    <property type="match status" value="1"/>
</dbReference>
<name>A0ABV8CJ35_9GAMM</name>
<comment type="similarity">
    <text evidence="1">Belongs to the anhydro-N-acetylmuramic acid kinase family.</text>
</comment>
<organism evidence="2 3">
    <name type="scientific">Pseudaeromonas sharmana</name>
    <dbReference type="NCBI Taxonomy" id="328412"/>
    <lineage>
        <taxon>Bacteria</taxon>
        <taxon>Pseudomonadati</taxon>
        <taxon>Pseudomonadota</taxon>
        <taxon>Gammaproteobacteria</taxon>
        <taxon>Aeromonadales</taxon>
        <taxon>Aeromonadaceae</taxon>
        <taxon>Pseudaeromonas</taxon>
    </lineage>
</organism>
<dbReference type="Proteomes" id="UP001595692">
    <property type="component" value="Unassembled WGS sequence"/>
</dbReference>
<keyword evidence="1" id="KW-0119">Carbohydrate metabolism</keyword>
<protein>
    <recommendedName>
        <fullName evidence="1">Anhydro-N-acetylmuramic acid kinase</fullName>
        <ecNumber evidence="1">2.7.1.170</ecNumber>
    </recommendedName>
    <alternativeName>
        <fullName evidence="1">AnhMurNAc kinase</fullName>
    </alternativeName>
</protein>
<proteinExistence type="inferred from homology"/>
<evidence type="ECO:0000313" key="3">
    <source>
        <dbReference type="Proteomes" id="UP001595692"/>
    </source>
</evidence>
<dbReference type="EMBL" id="JBHSAF010000001">
    <property type="protein sequence ID" value="MFC3912119.1"/>
    <property type="molecule type" value="Genomic_DNA"/>
</dbReference>
<dbReference type="Gene3D" id="3.30.420.40">
    <property type="match status" value="2"/>
</dbReference>
<dbReference type="Pfam" id="PF03702">
    <property type="entry name" value="AnmK"/>
    <property type="match status" value="1"/>
</dbReference>
<dbReference type="EC" id="2.7.1.170" evidence="1"/>